<dbReference type="KEGG" id="bgt:106052791"/>
<evidence type="ECO:0000313" key="3">
    <source>
        <dbReference type="Proteomes" id="UP000076420"/>
    </source>
</evidence>
<reference evidence="2" key="1">
    <citation type="submission" date="2020-05" db="UniProtKB">
        <authorList>
            <consortium name="EnsemblMetazoa"/>
        </authorList>
    </citation>
    <scope>IDENTIFICATION</scope>
    <source>
        <strain evidence="2">BB02</strain>
    </source>
</reference>
<protein>
    <recommendedName>
        <fullName evidence="4">Claudin</fullName>
    </recommendedName>
</protein>
<dbReference type="VEuPathDB" id="VectorBase:BGLAX_039718"/>
<dbReference type="AlphaFoldDB" id="A0A2C9LK74"/>
<name>A0A2C9LK74_BIOGL</name>
<dbReference type="Proteomes" id="UP000076420">
    <property type="component" value="Unassembled WGS sequence"/>
</dbReference>
<keyword evidence="1" id="KW-1133">Transmembrane helix</keyword>
<feature type="transmembrane region" description="Helical" evidence="1">
    <location>
        <begin position="76"/>
        <end position="93"/>
    </location>
</feature>
<dbReference type="EnsemblMetazoa" id="BGLB032110-RA">
    <property type="protein sequence ID" value="BGLB032110-PA"/>
    <property type="gene ID" value="BGLB032110"/>
</dbReference>
<proteinExistence type="predicted"/>
<keyword evidence="1" id="KW-0472">Membrane</keyword>
<feature type="transmembrane region" description="Helical" evidence="1">
    <location>
        <begin position="7"/>
        <end position="26"/>
    </location>
</feature>
<evidence type="ECO:0000313" key="2">
    <source>
        <dbReference type="EnsemblMetazoa" id="BGLB032110-PA"/>
    </source>
</evidence>
<evidence type="ECO:0008006" key="4">
    <source>
        <dbReference type="Google" id="ProtNLM"/>
    </source>
</evidence>
<accession>A0A2C9LK74</accession>
<dbReference type="VEuPathDB" id="VectorBase:BGLB032110"/>
<keyword evidence="1" id="KW-0812">Transmembrane</keyword>
<evidence type="ECO:0000256" key="1">
    <source>
        <dbReference type="SAM" id="Phobius"/>
    </source>
</evidence>
<dbReference type="Gene3D" id="1.20.140.150">
    <property type="match status" value="1"/>
</dbReference>
<sequence length="120" mass="12799">MLFSKQSALYISCCMLSAVGLVLIIAGTATPKWTYSNITTAHETTWYSMGLWHNCIDGQCNVTKGAGPGEKISCQVLTITSAVSAFLCSILLFQHLVRQICSIPSPTCYLALAMVTGGSS</sequence>
<organism evidence="2 3">
    <name type="scientific">Biomphalaria glabrata</name>
    <name type="common">Bloodfluke planorb</name>
    <name type="synonym">Freshwater snail</name>
    <dbReference type="NCBI Taxonomy" id="6526"/>
    <lineage>
        <taxon>Eukaryota</taxon>
        <taxon>Metazoa</taxon>
        <taxon>Spiralia</taxon>
        <taxon>Lophotrochozoa</taxon>
        <taxon>Mollusca</taxon>
        <taxon>Gastropoda</taxon>
        <taxon>Heterobranchia</taxon>
        <taxon>Euthyneura</taxon>
        <taxon>Panpulmonata</taxon>
        <taxon>Hygrophila</taxon>
        <taxon>Lymnaeoidea</taxon>
        <taxon>Planorbidae</taxon>
        <taxon>Biomphalaria</taxon>
    </lineage>
</organism>
<gene>
    <name evidence="2" type="primary">106052791</name>
</gene>